<evidence type="ECO:0000313" key="4">
    <source>
        <dbReference type="Proteomes" id="UP001221142"/>
    </source>
</evidence>
<evidence type="ECO:0000256" key="2">
    <source>
        <dbReference type="SAM" id="SignalP"/>
    </source>
</evidence>
<sequence>MLAALRCACPMLLLRALLAPHHCTTRCLHFVLPKSALSASLRRARSIHTINASTFAIPASTPSATALLHLLGLGFTDAALLAAKREPERRVCERGAKVWERWISREIARELCSSGVDCRNRQVSERARASVVPGAWGSGRAPTPCLSRDTGRAAVGGPVWPLIWPGRVCSIRMGNSVENSRCPEIGVRGLSVTTEGIWCGVGEGKGKGRKEGYKNSQEQRWRGGEGVGDGGPALWWESGPWDWGGVEGFGAQKWHAQWVALRRENCALLRTVHSGCKGKQSRGKTRRSDDREGEIGAV</sequence>
<feature type="compositionally biased region" description="Basic and acidic residues" evidence="1">
    <location>
        <begin position="286"/>
        <end position="298"/>
    </location>
</feature>
<comment type="caution">
    <text evidence="3">The sequence shown here is derived from an EMBL/GenBank/DDBJ whole genome shotgun (WGS) entry which is preliminary data.</text>
</comment>
<dbReference type="Proteomes" id="UP001221142">
    <property type="component" value="Unassembled WGS sequence"/>
</dbReference>
<gene>
    <name evidence="3" type="ORF">FB45DRAFT_1139926</name>
</gene>
<name>A0AAD7B0A3_9AGAR</name>
<dbReference type="AlphaFoldDB" id="A0AAD7B0A3"/>
<keyword evidence="4" id="KW-1185">Reference proteome</keyword>
<protein>
    <submittedName>
        <fullName evidence="3">Uncharacterized protein</fullName>
    </submittedName>
</protein>
<feature type="signal peptide" evidence="2">
    <location>
        <begin position="1"/>
        <end position="23"/>
    </location>
</feature>
<feature type="region of interest" description="Disordered" evidence="1">
    <location>
        <begin position="276"/>
        <end position="298"/>
    </location>
</feature>
<dbReference type="EMBL" id="JARKIF010000061">
    <property type="protein sequence ID" value="KAJ7606240.1"/>
    <property type="molecule type" value="Genomic_DNA"/>
</dbReference>
<evidence type="ECO:0000256" key="1">
    <source>
        <dbReference type="SAM" id="MobiDB-lite"/>
    </source>
</evidence>
<accession>A0AAD7B0A3</accession>
<organism evidence="3 4">
    <name type="scientific">Roridomyces roridus</name>
    <dbReference type="NCBI Taxonomy" id="1738132"/>
    <lineage>
        <taxon>Eukaryota</taxon>
        <taxon>Fungi</taxon>
        <taxon>Dikarya</taxon>
        <taxon>Basidiomycota</taxon>
        <taxon>Agaricomycotina</taxon>
        <taxon>Agaricomycetes</taxon>
        <taxon>Agaricomycetidae</taxon>
        <taxon>Agaricales</taxon>
        <taxon>Marasmiineae</taxon>
        <taxon>Mycenaceae</taxon>
        <taxon>Roridomyces</taxon>
    </lineage>
</organism>
<feature type="region of interest" description="Disordered" evidence="1">
    <location>
        <begin position="208"/>
        <end position="231"/>
    </location>
</feature>
<reference evidence="3" key="1">
    <citation type="submission" date="2023-03" db="EMBL/GenBank/DDBJ databases">
        <title>Massive genome expansion in bonnet fungi (Mycena s.s.) driven by repeated elements and novel gene families across ecological guilds.</title>
        <authorList>
            <consortium name="Lawrence Berkeley National Laboratory"/>
            <person name="Harder C.B."/>
            <person name="Miyauchi S."/>
            <person name="Viragh M."/>
            <person name="Kuo A."/>
            <person name="Thoen E."/>
            <person name="Andreopoulos B."/>
            <person name="Lu D."/>
            <person name="Skrede I."/>
            <person name="Drula E."/>
            <person name="Henrissat B."/>
            <person name="Morin E."/>
            <person name="Kohler A."/>
            <person name="Barry K."/>
            <person name="LaButti K."/>
            <person name="Morin E."/>
            <person name="Salamov A."/>
            <person name="Lipzen A."/>
            <person name="Mereny Z."/>
            <person name="Hegedus B."/>
            <person name="Baldrian P."/>
            <person name="Stursova M."/>
            <person name="Weitz H."/>
            <person name="Taylor A."/>
            <person name="Grigoriev I.V."/>
            <person name="Nagy L.G."/>
            <person name="Martin F."/>
            <person name="Kauserud H."/>
        </authorList>
    </citation>
    <scope>NUCLEOTIDE SEQUENCE</scope>
    <source>
        <strain evidence="3">9284</strain>
    </source>
</reference>
<keyword evidence="2" id="KW-0732">Signal</keyword>
<evidence type="ECO:0000313" key="3">
    <source>
        <dbReference type="EMBL" id="KAJ7606240.1"/>
    </source>
</evidence>
<proteinExistence type="predicted"/>
<feature type="compositionally biased region" description="Basic and acidic residues" evidence="1">
    <location>
        <begin position="208"/>
        <end position="223"/>
    </location>
</feature>
<feature type="chain" id="PRO_5041927400" evidence="2">
    <location>
        <begin position="24"/>
        <end position="298"/>
    </location>
</feature>